<feature type="compositionally biased region" description="Basic and acidic residues" evidence="1">
    <location>
        <begin position="32"/>
        <end position="44"/>
    </location>
</feature>
<proteinExistence type="predicted"/>
<evidence type="ECO:0000256" key="1">
    <source>
        <dbReference type="SAM" id="MobiDB-lite"/>
    </source>
</evidence>
<evidence type="ECO:0000313" key="2">
    <source>
        <dbReference type="EMBL" id="BBO33157.1"/>
    </source>
</evidence>
<sequence length="44" mass="4472">MSHGASATVGEADQACGRRSAQNAEYNADALAAKETKSGSRSSE</sequence>
<evidence type="ECO:0000313" key="3">
    <source>
        <dbReference type="Proteomes" id="UP000326837"/>
    </source>
</evidence>
<gene>
    <name evidence="2" type="ORF">PLANPX_2769</name>
</gene>
<organism evidence="2 3">
    <name type="scientific">Lacipirellula parvula</name>
    <dbReference type="NCBI Taxonomy" id="2650471"/>
    <lineage>
        <taxon>Bacteria</taxon>
        <taxon>Pseudomonadati</taxon>
        <taxon>Planctomycetota</taxon>
        <taxon>Planctomycetia</taxon>
        <taxon>Pirellulales</taxon>
        <taxon>Lacipirellulaceae</taxon>
        <taxon>Lacipirellula</taxon>
    </lineage>
</organism>
<name>A0A5K7XAZ0_9BACT</name>
<dbReference type="EMBL" id="AP021861">
    <property type="protein sequence ID" value="BBO33157.1"/>
    <property type="molecule type" value="Genomic_DNA"/>
</dbReference>
<dbReference type="KEGG" id="lpav:PLANPX_2769"/>
<dbReference type="Proteomes" id="UP000326837">
    <property type="component" value="Chromosome"/>
</dbReference>
<keyword evidence="3" id="KW-1185">Reference proteome</keyword>
<feature type="region of interest" description="Disordered" evidence="1">
    <location>
        <begin position="1"/>
        <end position="44"/>
    </location>
</feature>
<accession>A0A5K7XAZ0</accession>
<protein>
    <submittedName>
        <fullName evidence="2">Uncharacterized protein</fullName>
    </submittedName>
</protein>
<reference evidence="3" key="1">
    <citation type="submission" date="2019-10" db="EMBL/GenBank/DDBJ databases">
        <title>Lacipirellula parvula gen. nov., sp. nov., representing a lineage of planctomycetes widespread in freshwater anoxic habitats, and description of the family Lacipirellulaceae.</title>
        <authorList>
            <person name="Dedysh S.N."/>
            <person name="Kulichevskaya I.S."/>
            <person name="Beletsky A.V."/>
            <person name="Rakitin A.L."/>
            <person name="Mardanov A.V."/>
            <person name="Ivanova A.A."/>
            <person name="Saltykova V.X."/>
            <person name="Rijpstra W.I.C."/>
            <person name="Sinninghe Damste J.S."/>
            <person name="Ravin N.V."/>
        </authorList>
    </citation>
    <scope>NUCLEOTIDE SEQUENCE [LARGE SCALE GENOMIC DNA]</scope>
    <source>
        <strain evidence="3">PX69</strain>
    </source>
</reference>
<dbReference type="AlphaFoldDB" id="A0A5K7XAZ0"/>